<dbReference type="GO" id="GO:0043565">
    <property type="term" value="F:sequence-specific DNA binding"/>
    <property type="evidence" value="ECO:0007669"/>
    <property type="project" value="InterPro"/>
</dbReference>
<dbReference type="InterPro" id="IPR018062">
    <property type="entry name" value="HTH_AraC-typ_CS"/>
</dbReference>
<keyword evidence="2" id="KW-0238">DNA-binding</keyword>
<evidence type="ECO:0000313" key="7">
    <source>
        <dbReference type="Proteomes" id="UP000009134"/>
    </source>
</evidence>
<evidence type="ECO:0000256" key="4">
    <source>
        <dbReference type="SAM" id="Coils"/>
    </source>
</evidence>
<accession>A4XF09</accession>
<geneLocation type="plasmid" evidence="6 7">
    <name>pNL2</name>
</geneLocation>
<dbReference type="SMART" id="SM00342">
    <property type="entry name" value="HTH_ARAC"/>
    <property type="match status" value="1"/>
</dbReference>
<evidence type="ECO:0000256" key="2">
    <source>
        <dbReference type="ARBA" id="ARBA00023125"/>
    </source>
</evidence>
<dbReference type="RefSeq" id="WP_011906907.1">
    <property type="nucleotide sequence ID" value="NC_009427.1"/>
</dbReference>
<dbReference type="PANTHER" id="PTHR46796:SF6">
    <property type="entry name" value="ARAC SUBFAMILY"/>
    <property type="match status" value="1"/>
</dbReference>
<dbReference type="EMBL" id="CP000677">
    <property type="protein sequence ID" value="ABP64520.1"/>
    <property type="molecule type" value="Genomic_DNA"/>
</dbReference>
<feature type="domain" description="HTH araC/xylS-type" evidence="5">
    <location>
        <begin position="183"/>
        <end position="278"/>
    </location>
</feature>
<keyword evidence="1" id="KW-0805">Transcription regulation</keyword>
<keyword evidence="6" id="KW-0614">Plasmid</keyword>
<dbReference type="AlphaFoldDB" id="A4XF09"/>
<evidence type="ECO:0000313" key="6">
    <source>
        <dbReference type="EMBL" id="ABP64520.1"/>
    </source>
</evidence>
<organism evidence="6 7">
    <name type="scientific">Novosphingobium aromaticivorans (strain ATCC 700278 / DSM 12444 / CCUG 56034 / CIP 105152 / NBRC 16084 / F199)</name>
    <dbReference type="NCBI Taxonomy" id="279238"/>
    <lineage>
        <taxon>Bacteria</taxon>
        <taxon>Pseudomonadati</taxon>
        <taxon>Pseudomonadota</taxon>
        <taxon>Alphaproteobacteria</taxon>
        <taxon>Sphingomonadales</taxon>
        <taxon>Sphingomonadaceae</taxon>
        <taxon>Novosphingobium</taxon>
    </lineage>
</organism>
<dbReference type="PANTHER" id="PTHR46796">
    <property type="entry name" value="HTH-TYPE TRANSCRIPTIONAL ACTIVATOR RHAS-RELATED"/>
    <property type="match status" value="1"/>
</dbReference>
<dbReference type="eggNOG" id="COG2207">
    <property type="taxonomic scope" value="Bacteria"/>
</dbReference>
<evidence type="ECO:0000256" key="3">
    <source>
        <dbReference type="ARBA" id="ARBA00023163"/>
    </source>
</evidence>
<keyword evidence="3" id="KW-0804">Transcription</keyword>
<dbReference type="InterPro" id="IPR020449">
    <property type="entry name" value="Tscrpt_reg_AraC-type_HTH"/>
</dbReference>
<dbReference type="PROSITE" id="PS01124">
    <property type="entry name" value="HTH_ARAC_FAMILY_2"/>
    <property type="match status" value="1"/>
</dbReference>
<dbReference type="InterPro" id="IPR009057">
    <property type="entry name" value="Homeodomain-like_sf"/>
</dbReference>
<dbReference type="InterPro" id="IPR018060">
    <property type="entry name" value="HTH_AraC"/>
</dbReference>
<dbReference type="HOGENOM" id="CLU_000445_88_10_5"/>
<dbReference type="Proteomes" id="UP000009134">
    <property type="component" value="Plasmid pNL2"/>
</dbReference>
<keyword evidence="4" id="KW-0175">Coiled coil</keyword>
<keyword evidence="7" id="KW-1185">Reference proteome</keyword>
<gene>
    <name evidence="6" type="ordered locus">Saro_3661</name>
</gene>
<protein>
    <submittedName>
        <fullName evidence="6">Transcriptional regulator, AraC family</fullName>
    </submittedName>
</protein>
<dbReference type="InterPro" id="IPR050204">
    <property type="entry name" value="AraC_XylS_family_regulators"/>
</dbReference>
<dbReference type="KEGG" id="nar:Saro_3661"/>
<dbReference type="PRINTS" id="PR00032">
    <property type="entry name" value="HTHARAC"/>
</dbReference>
<reference evidence="6 7" key="1">
    <citation type="submission" date="2007-04" db="EMBL/GenBank/DDBJ databases">
        <title>Complete sequence of plasmid pNL2 of Novosphingobium aromaticivorans DSM 12444.</title>
        <authorList>
            <consortium name="US DOE Joint Genome Institute"/>
            <person name="Copeland A."/>
            <person name="Lucas S."/>
            <person name="Lapidus A."/>
            <person name="Barry K."/>
            <person name="Detter J.C."/>
            <person name="Glavina del Rio T."/>
            <person name="Hammon N."/>
            <person name="Israni S."/>
            <person name="Dalin E."/>
            <person name="Tice H."/>
            <person name="Pitluck S."/>
            <person name="Chertkov O."/>
            <person name="Han C."/>
            <person name="Thomson S."/>
            <person name="Schmutz J."/>
            <person name="Larimer F."/>
            <person name="Land M."/>
            <person name="Kyrpides N."/>
            <person name="Ivanova N."/>
            <person name="Fredrickson J."/>
            <person name="Romine M.F."/>
            <person name="Richardson P."/>
        </authorList>
    </citation>
    <scope>NUCLEOTIDE SEQUENCE [LARGE SCALE GENOMIC DNA]</scope>
    <source>
        <strain evidence="7">ATCC 700278 / DSM 12444 / CCUG 56034 / CIP 105152 / NBRC 16084 / F199</strain>
        <plasmid evidence="6 7">pNL2</plasmid>
    </source>
</reference>
<evidence type="ECO:0000256" key="1">
    <source>
        <dbReference type="ARBA" id="ARBA00023015"/>
    </source>
</evidence>
<feature type="coiled-coil region" evidence="4">
    <location>
        <begin position="123"/>
        <end position="150"/>
    </location>
</feature>
<dbReference type="PROSITE" id="PS00041">
    <property type="entry name" value="HTH_ARAC_FAMILY_1"/>
    <property type="match status" value="1"/>
</dbReference>
<sequence length="289" mass="32086">MSEYPPSSRLSVAGPCGRAELLEWDWPSMLDFVRREEALMVEMSLPPASADASACFPEIDGDRRCFMGTLFVRWPGVQVAGRSEGGLIRVVRCVFEGERARGLLALQPSPSLPLLQALLSIQNETLRGLMRMLQRELSNMRERSEQAVAALLELVAIEVERVIRREAEAGTTARLAPWQFRRIRERLAEGGAAPTVAELATLCGISVRHLHRQFHALTGRTVADYIETTRIEQAKTLLGQREQPIKAIAVACGFTRANSFTRAFRRHTGLTPLAFRQAAGSQTYAQSTL</sequence>
<dbReference type="Gene3D" id="1.10.10.60">
    <property type="entry name" value="Homeodomain-like"/>
    <property type="match status" value="2"/>
</dbReference>
<proteinExistence type="predicted"/>
<dbReference type="GO" id="GO:0003700">
    <property type="term" value="F:DNA-binding transcription factor activity"/>
    <property type="evidence" value="ECO:0007669"/>
    <property type="project" value="InterPro"/>
</dbReference>
<dbReference type="SUPFAM" id="SSF46689">
    <property type="entry name" value="Homeodomain-like"/>
    <property type="match status" value="2"/>
</dbReference>
<name>A4XF09_NOVAD</name>
<evidence type="ECO:0000259" key="5">
    <source>
        <dbReference type="PROSITE" id="PS01124"/>
    </source>
</evidence>
<dbReference type="Pfam" id="PF12833">
    <property type="entry name" value="HTH_18"/>
    <property type="match status" value="1"/>
</dbReference>